<dbReference type="InterPro" id="IPR016186">
    <property type="entry name" value="C-type_lectin-like/link_sf"/>
</dbReference>
<dbReference type="PROSITE" id="PS00022">
    <property type="entry name" value="EGF_1"/>
    <property type="match status" value="3"/>
</dbReference>
<dbReference type="SUPFAM" id="SSF53300">
    <property type="entry name" value="vWA-like"/>
    <property type="match status" value="1"/>
</dbReference>
<dbReference type="CDD" id="cd00037">
    <property type="entry name" value="CLECT"/>
    <property type="match status" value="1"/>
</dbReference>
<evidence type="ECO:0000259" key="7">
    <source>
        <dbReference type="PROSITE" id="PS50041"/>
    </source>
</evidence>
<dbReference type="InterPro" id="IPR002035">
    <property type="entry name" value="VWF_A"/>
</dbReference>
<keyword evidence="3 5" id="KW-0732">Signal</keyword>
<feature type="disulfide bond" evidence="4">
    <location>
        <begin position="371"/>
        <end position="380"/>
    </location>
</feature>
<comment type="caution">
    <text evidence="9">The sequence shown here is derived from an EMBL/GenBank/DDBJ whole genome shotgun (WGS) entry which is preliminary data.</text>
</comment>
<reference evidence="10" key="1">
    <citation type="submission" date="2022-10" db="EMBL/GenBank/DDBJ databases">
        <title>Genome assembly of Pristionchus species.</title>
        <authorList>
            <person name="Yoshida K."/>
            <person name="Sommer R.J."/>
        </authorList>
    </citation>
    <scope>NUCLEOTIDE SEQUENCE [LARGE SCALE GENOMIC DNA]</scope>
    <source>
        <strain evidence="10">RS5460</strain>
    </source>
</reference>
<dbReference type="InterPro" id="IPR016187">
    <property type="entry name" value="CTDL_fold"/>
</dbReference>
<organism evidence="9 10">
    <name type="scientific">Pristionchus mayeri</name>
    <dbReference type="NCBI Taxonomy" id="1317129"/>
    <lineage>
        <taxon>Eukaryota</taxon>
        <taxon>Metazoa</taxon>
        <taxon>Ecdysozoa</taxon>
        <taxon>Nematoda</taxon>
        <taxon>Chromadorea</taxon>
        <taxon>Rhabditida</taxon>
        <taxon>Rhabditina</taxon>
        <taxon>Diplogasteromorpha</taxon>
        <taxon>Diplogasteroidea</taxon>
        <taxon>Neodiplogasteridae</taxon>
        <taxon>Pristionchus</taxon>
    </lineage>
</organism>
<keyword evidence="2" id="KW-0964">Secreted</keyword>
<feature type="domain" description="C-type lectin" evidence="7">
    <location>
        <begin position="1143"/>
        <end position="1266"/>
    </location>
</feature>
<evidence type="ECO:0000256" key="1">
    <source>
        <dbReference type="ARBA" id="ARBA00004613"/>
    </source>
</evidence>
<feature type="domain" description="VWFA" evidence="8">
    <location>
        <begin position="1938"/>
        <end position="2093"/>
    </location>
</feature>
<dbReference type="SMART" id="SM00604">
    <property type="entry name" value="MD"/>
    <property type="match status" value="3"/>
</dbReference>
<protein>
    <recommendedName>
        <fullName evidence="11">VWA domain-containing protein</fullName>
    </recommendedName>
</protein>
<dbReference type="Pfam" id="PF24415">
    <property type="entry name" value="Ig_Irg-7"/>
    <property type="match status" value="3"/>
</dbReference>
<dbReference type="Gene3D" id="3.40.50.410">
    <property type="entry name" value="von Willebrand factor, type A domain"/>
    <property type="match status" value="1"/>
</dbReference>
<sequence length="2134" mass="236094">EGSRSRISVSSSSPMRSLLALTLVVSAALAAGAPRHTLTPNYYEHLPAETPEVPHTRAKRSGGFRSQCPNDWTGDFCQNPVCHNQQQVDPYETDLDKTVDIIYAPEGCDGEYYVPVDSTTNLLTVTVTTDEMVKATAILTAPDGSTPLPISSEYAGRTATYRFKANPDKYVLSFTVDSSTEQCIIHIQAQSKLTFDGGWVSSPNIDNSPFGESLYNSKAQYFILHPFELASPGEVKTVTVRQAHFTDPEYRAVLTRRFDCAFEFYAGMFQCKGEDSRYLYTIEGTDAKGKAFRRTRPFMCLHDNTPTVVPPPTTPSPTTCLNGGSLLYSNETDSSFCFCTELMTGSQCEEVLCMNGGIRVDDDKHKDECDCMPGFVGKNCDNVVCDPEVGKLLTDTKTLAVVIRNSASMAQHIYKISAAIDEEVTHHAIDGRPVYDGYILSYVRDGVVTAKSYDTSKLANFLGDMEKLATKFGSDTACTDSLVGALEAVYEERIMDQSPIFLFTDAAPEPSDTDQFKDIMRLNSANRMQLHTFFMATQENCKANPNLKFYNDLARYTAGLVHKPPTDSLEKTFQNSMRATTYKMNLVESADLKQCKVTSKAMIVDFNSDNLILIATGVGLTMTVTDPNWEQSMKEPFWDDGYTHFFNIPNPKGGEWLYSVDSDDTSAPCSYRFYSQSDFDLFLGTTSSVNIDERTFEPVVGQAAHLVAQVNGFYGGYVQDQFRLFAEILITSPDEDDKHQPLYYSNGMFRSSCGFHLYFGVANFCREEDQIFYATVFVDDENGFPIQRAAVGYCNPPTDEPHQPDECLNGGVRFNETTCWCPSHYSGDLCQTPQCLKGGRLNQDSTQCICPGGVTGNFCELMECTTKADDWEANFDHRTLNFVVSTRHTMKDTVKKLADGAATFAGYYQRNHKNWIDHFAIVTVNATGADMHLTNSPQEFADMFRQISDNFDSYTDYDDDNCTVALNRGISSAVMASFENSNVFVFSDGQADLLDFPGQLNLLDRADELHVTVTLFGTDYGMCDGSGSFGDQESNVVSFTGGKIFYTDKIDRVFDYIDTFYYSGVIVEKTFDNCDAGVSIDFPLEASAHSVVVTVQGQDEATATVAMSTPDELDGLYHDPLMDGKKFSIIQYIQACPNGWDTADNMCYMYDVNEVQWIASFVACGNADSKTGSSLVSIFTDDKHDQVQEELKTAAEGAWIGLYRQDDMVWKWMQAGVDPVPMDPAMNKYFAPGQNMDDNQLRYVYMKGDGLWYLASQADRHWTICQKERYGGSYNPEDDEPDLPPGFWNLKVTSASKTCTVNVRTQSDVQVAFGFSQNPHDDFKRGTANVDSKTNYVVAKASGLDGFEYNPDIPEGKVDYATISADGKDVYPLAMNPRAESCTFNAISTIPFACPSQQPLSEIVVKFEGIDQFGYSFERSLVSRCDTYAVRCNNGGFAHNGECVCPPHYDGDDCSKVICENGGTPVYDGTCKCPALFTGKFCNLAKCDPAYPDSFERNKRTLVIALETSFTMATPIFYLAEKTPLVDAIGKVLQKRPDWFDTFVIIPFDSTSNKDKWFEPLITYNYLDIDAFMDKIPTAQCPGDNYDVDPPISCPDTNCPRPIGGVIMDALDADYMTNPDSTVVVITNSGMEDHNLIYDIVPRLVNSKAQLHFVITPSASPCSLGWDDEMNKAMQYFASFSVGTVTSVVPKNLASYFSDFLPSMYKAQEVVIDSQYVKDCSAKENVFQIDHEASEFNMQFFGVEAEEIVMTGPLGNVTIPPNILPGSSAYFGVFEVDNNLIVPGTYIVRTKSAGTNCDLKVRASTDILVDVGFTQVHDTIGGNSQDDAHYAGLYGVPNKVMFHVGGLDAGAILYAQVVSPRGDVIATNRVLPRESACTYTFVMDGTFDCDYTDLEIVAYGVDNDNMPFHRNFRAHCTDDRPQPIPPNPTCDLGAMKADIAFLVDTSVDASTVNWFQLFITQMMTPKLTIGTDNARFAVMSLSDAPEKGGFFNFVAGSEKSQLVPLVYTIHSDGNFGQNITSAIPALMKDIFTKDNGYRGDDKSVKKLLVYLTASNPTDVDPVNAILDLQENKITGVAVASFRISNPSKKLKSLVDPHCFWDSGPDGTGFNVYGPRFMQNLLCANQPICGIPPPQ</sequence>
<evidence type="ECO:0000256" key="4">
    <source>
        <dbReference type="PROSITE-ProRule" id="PRU00076"/>
    </source>
</evidence>
<evidence type="ECO:0000313" key="9">
    <source>
        <dbReference type="EMBL" id="GMR61584.1"/>
    </source>
</evidence>
<feature type="domain" description="EGF-like" evidence="6">
    <location>
        <begin position="826"/>
        <end position="860"/>
    </location>
</feature>
<name>A0AAN5DGZ3_9BILA</name>
<dbReference type="InterPro" id="IPR000742">
    <property type="entry name" value="EGF"/>
</dbReference>
<gene>
    <name evidence="9" type="ORF">PMAYCL1PPCAC_31779</name>
</gene>
<dbReference type="Pfam" id="PF00092">
    <property type="entry name" value="VWA"/>
    <property type="match status" value="1"/>
</dbReference>
<dbReference type="InterPro" id="IPR057085">
    <property type="entry name" value="Ig_Irg-7"/>
</dbReference>
<dbReference type="Gene3D" id="3.10.100.10">
    <property type="entry name" value="Mannose-Binding Protein A, subunit A"/>
    <property type="match status" value="1"/>
</dbReference>
<dbReference type="SMART" id="SM00181">
    <property type="entry name" value="EGF"/>
    <property type="match status" value="3"/>
</dbReference>
<feature type="disulfide bond" evidence="4">
    <location>
        <begin position="850"/>
        <end position="859"/>
    </location>
</feature>
<feature type="chain" id="PRO_5042839022" description="VWA domain-containing protein" evidence="5">
    <location>
        <begin position="31"/>
        <end position="2134"/>
    </location>
</feature>
<dbReference type="Pfam" id="PF23623">
    <property type="entry name" value="GBD_IRG7_N"/>
    <property type="match status" value="1"/>
</dbReference>
<dbReference type="InterPro" id="IPR001304">
    <property type="entry name" value="C-type_lectin-like"/>
</dbReference>
<evidence type="ECO:0000256" key="5">
    <source>
        <dbReference type="SAM" id="SignalP"/>
    </source>
</evidence>
<dbReference type="PROSITE" id="PS50234">
    <property type="entry name" value="VWFA"/>
    <property type="match status" value="1"/>
</dbReference>
<accession>A0AAN5DGZ3</accession>
<keyword evidence="4" id="KW-0245">EGF-like domain</keyword>
<dbReference type="InterPro" id="IPR056861">
    <property type="entry name" value="HMCN1-like_VWA"/>
</dbReference>
<dbReference type="PROSITE" id="PS01186">
    <property type="entry name" value="EGF_2"/>
    <property type="match status" value="1"/>
</dbReference>
<feature type="disulfide bond" evidence="4">
    <location>
        <begin position="1473"/>
        <end position="1482"/>
    </location>
</feature>
<dbReference type="PANTHER" id="PTHR47324">
    <property type="entry name" value="PROTEIN IRG-7-RELATED"/>
    <property type="match status" value="1"/>
</dbReference>
<evidence type="ECO:0000256" key="3">
    <source>
        <dbReference type="ARBA" id="ARBA00022729"/>
    </source>
</evidence>
<dbReference type="SUPFAM" id="SSF56436">
    <property type="entry name" value="C-type lectin-like"/>
    <property type="match status" value="1"/>
</dbReference>
<feature type="signal peptide" evidence="5">
    <location>
        <begin position="1"/>
        <end position="30"/>
    </location>
</feature>
<dbReference type="Gene3D" id="2.10.25.10">
    <property type="entry name" value="Laminin"/>
    <property type="match status" value="3"/>
</dbReference>
<keyword evidence="10" id="KW-1185">Reference proteome</keyword>
<dbReference type="PANTHER" id="PTHR47324:SF2">
    <property type="entry name" value="EGF-LIKE DOMAIN-CONTAINING PROTEIN-RELATED"/>
    <property type="match status" value="1"/>
</dbReference>
<dbReference type="InterPro" id="IPR006582">
    <property type="entry name" value="MD_domain"/>
</dbReference>
<proteinExistence type="predicted"/>
<dbReference type="SMART" id="SM00034">
    <property type="entry name" value="CLECT"/>
    <property type="match status" value="1"/>
</dbReference>
<evidence type="ECO:0000259" key="6">
    <source>
        <dbReference type="PROSITE" id="PS50026"/>
    </source>
</evidence>
<dbReference type="Proteomes" id="UP001328107">
    <property type="component" value="Unassembled WGS sequence"/>
</dbReference>
<dbReference type="InterPro" id="IPR053295">
    <property type="entry name" value="Innate_immunity_reg"/>
</dbReference>
<dbReference type="CDD" id="cd00055">
    <property type="entry name" value="EGF_Lam"/>
    <property type="match status" value="1"/>
</dbReference>
<dbReference type="InterPro" id="IPR002049">
    <property type="entry name" value="LE_dom"/>
</dbReference>
<feature type="non-terminal residue" evidence="9">
    <location>
        <position position="1"/>
    </location>
</feature>
<feature type="domain" description="EGF-like" evidence="6">
    <location>
        <begin position="1450"/>
        <end position="1483"/>
    </location>
</feature>
<dbReference type="InterPro" id="IPR036465">
    <property type="entry name" value="vWFA_dom_sf"/>
</dbReference>
<evidence type="ECO:0000313" key="10">
    <source>
        <dbReference type="Proteomes" id="UP001328107"/>
    </source>
</evidence>
<dbReference type="PROSITE" id="PS50041">
    <property type="entry name" value="C_TYPE_LECTIN_2"/>
    <property type="match status" value="1"/>
</dbReference>
<dbReference type="EMBL" id="BTRK01000006">
    <property type="protein sequence ID" value="GMR61584.1"/>
    <property type="molecule type" value="Genomic_DNA"/>
</dbReference>
<evidence type="ECO:0000259" key="8">
    <source>
        <dbReference type="PROSITE" id="PS50234"/>
    </source>
</evidence>
<evidence type="ECO:0008006" key="11">
    <source>
        <dbReference type="Google" id="ProtNLM"/>
    </source>
</evidence>
<dbReference type="Pfam" id="PF25106">
    <property type="entry name" value="VWA_4"/>
    <property type="match status" value="1"/>
</dbReference>
<evidence type="ECO:0000256" key="2">
    <source>
        <dbReference type="ARBA" id="ARBA00022525"/>
    </source>
</evidence>
<comment type="subcellular location">
    <subcellularLocation>
        <location evidence="1">Secreted</location>
    </subcellularLocation>
</comment>
<comment type="caution">
    <text evidence="4">Lacks conserved residue(s) required for the propagation of feature annotation.</text>
</comment>
<dbReference type="InterPro" id="IPR057086">
    <property type="entry name" value="GBD_Irg-7_N"/>
</dbReference>
<feature type="domain" description="EGF-like" evidence="6">
    <location>
        <begin position="344"/>
        <end position="381"/>
    </location>
</feature>
<dbReference type="SMART" id="SM00327">
    <property type="entry name" value="VWA"/>
    <property type="match status" value="1"/>
</dbReference>
<dbReference type="PROSITE" id="PS50026">
    <property type="entry name" value="EGF_3"/>
    <property type="match status" value="3"/>
</dbReference>
<keyword evidence="4" id="KW-1015">Disulfide bond</keyword>